<dbReference type="EMBL" id="MQAD01000020">
    <property type="protein sequence ID" value="OOE01517.1"/>
    <property type="molecule type" value="Genomic_DNA"/>
</dbReference>
<protein>
    <submittedName>
        <fullName evidence="1">Cytosolic protein</fullName>
    </submittedName>
</protein>
<keyword evidence="2" id="KW-1185">Reference proteome</keyword>
<organism evidence="1 2">
    <name type="scientific">Anoxybacillus kestanbolensis</name>
    <dbReference type="NCBI Taxonomy" id="227476"/>
    <lineage>
        <taxon>Bacteria</taxon>
        <taxon>Bacillati</taxon>
        <taxon>Bacillota</taxon>
        <taxon>Bacilli</taxon>
        <taxon>Bacillales</taxon>
        <taxon>Anoxybacillaceae</taxon>
        <taxon>Anoxybacillus</taxon>
    </lineage>
</organism>
<proteinExistence type="predicted"/>
<evidence type="ECO:0000313" key="1">
    <source>
        <dbReference type="EMBL" id="OOE01517.1"/>
    </source>
</evidence>
<dbReference type="AlphaFoldDB" id="A0A1V3FIN6"/>
<name>A0A1V3FIN6_9BACL</name>
<gene>
    <name evidence="1" type="ORF">BO219_11180</name>
</gene>
<evidence type="ECO:0000313" key="2">
    <source>
        <dbReference type="Proteomes" id="UP000188458"/>
    </source>
</evidence>
<reference evidence="2" key="1">
    <citation type="submission" date="2016-11" db="EMBL/GenBank/DDBJ databases">
        <title>Draft genome sequence of Anoxybacillus sp. strain 103 isolated from the Qarvajar hot spring in Nagorno-Karabach.</title>
        <authorList>
            <person name="Hovhannisyan P."/>
            <person name="Panosyan H."/>
            <person name="Birkeland N.-K."/>
        </authorList>
    </citation>
    <scope>NUCLEOTIDE SEQUENCE [LARGE SCALE GENOMIC DNA]</scope>
    <source>
        <strain evidence="2">103</strain>
    </source>
</reference>
<accession>A0A1V3FIN6</accession>
<comment type="caution">
    <text evidence="1">The sequence shown here is derived from an EMBL/GenBank/DDBJ whole genome shotgun (WGS) entry which is preliminary data.</text>
</comment>
<dbReference type="InterPro" id="IPR021415">
    <property type="entry name" value="SAV0927-like"/>
</dbReference>
<sequence>MKKQTKTYGGLNMERFFLYDDTVDTKTRFVSFVGKNERFDLAIVQTDRFYGKVLVLDLQSNRFAIIGSDDLQEPGYIEHAYNINEEEANELRNFLHEIVG</sequence>
<dbReference type="Proteomes" id="UP000188458">
    <property type="component" value="Unassembled WGS sequence"/>
</dbReference>
<dbReference type="Pfam" id="PF11256">
    <property type="entry name" value="SAV0927-like"/>
    <property type="match status" value="1"/>
</dbReference>